<dbReference type="SUPFAM" id="SSF51556">
    <property type="entry name" value="Metallo-dependent hydrolases"/>
    <property type="match status" value="1"/>
</dbReference>
<evidence type="ECO:0000256" key="1">
    <source>
        <dbReference type="SAM" id="MobiDB-lite"/>
    </source>
</evidence>
<organism evidence="3 4">
    <name type="scientific">Bowmanella dokdonensis</name>
    <dbReference type="NCBI Taxonomy" id="751969"/>
    <lineage>
        <taxon>Bacteria</taxon>
        <taxon>Pseudomonadati</taxon>
        <taxon>Pseudomonadota</taxon>
        <taxon>Gammaproteobacteria</taxon>
        <taxon>Alteromonadales</taxon>
        <taxon>Alteromonadaceae</taxon>
        <taxon>Bowmanella</taxon>
    </lineage>
</organism>
<feature type="signal peptide" evidence="2">
    <location>
        <begin position="1"/>
        <end position="21"/>
    </location>
</feature>
<evidence type="ECO:0000313" key="3">
    <source>
        <dbReference type="EMBL" id="MBN7824672.1"/>
    </source>
</evidence>
<dbReference type="InterPro" id="IPR032466">
    <property type="entry name" value="Metal_Hydrolase"/>
</dbReference>
<dbReference type="Gene3D" id="2.30.40.10">
    <property type="entry name" value="Urease, subunit C, domain 1"/>
    <property type="match status" value="1"/>
</dbReference>
<dbReference type="InterPro" id="IPR011059">
    <property type="entry name" value="Metal-dep_hydrolase_composite"/>
</dbReference>
<sequence length="191" mass="19883">MRLSGFWQTGPLLAALLVARAAMPDATEPSALPRAFVAYDDPLLALVGVDMLDGSGSALRRAQTLLLRDGRIESVGQVDAVSVPEGARVLHLPGHTVIPGLVGMHDHTHMPGVPFLGETAARLWLASGVTTVQTAGSAEPQKVLALADSIQHGRLAGPAVFPTAHYINGPGGNGPMTQPAGEAEARELVRR</sequence>
<gene>
    <name evidence="3" type="ORF">J0A66_05465</name>
</gene>
<proteinExistence type="predicted"/>
<dbReference type="PANTHER" id="PTHR43135">
    <property type="entry name" value="ALPHA-D-RIBOSE 1-METHYLPHOSPHONATE 5-TRIPHOSPHATE DIPHOSPHATASE"/>
    <property type="match status" value="1"/>
</dbReference>
<dbReference type="Proteomes" id="UP000664654">
    <property type="component" value="Unassembled WGS sequence"/>
</dbReference>
<feature type="chain" id="PRO_5036952917" description="Amidohydrolase" evidence="2">
    <location>
        <begin position="22"/>
        <end position="191"/>
    </location>
</feature>
<dbReference type="PANTHER" id="PTHR43135:SF3">
    <property type="entry name" value="ALPHA-D-RIBOSE 1-METHYLPHOSPHONATE 5-TRIPHOSPHATE DIPHOSPHATASE"/>
    <property type="match status" value="1"/>
</dbReference>
<keyword evidence="4" id="KW-1185">Reference proteome</keyword>
<dbReference type="SUPFAM" id="SSF51338">
    <property type="entry name" value="Composite domain of metallo-dependent hydrolases"/>
    <property type="match status" value="1"/>
</dbReference>
<feature type="region of interest" description="Disordered" evidence="1">
    <location>
        <begin position="171"/>
        <end position="191"/>
    </location>
</feature>
<keyword evidence="2" id="KW-0732">Signal</keyword>
<evidence type="ECO:0000256" key="2">
    <source>
        <dbReference type="SAM" id="SignalP"/>
    </source>
</evidence>
<dbReference type="AlphaFoldDB" id="A0A939IQJ9"/>
<reference evidence="3" key="1">
    <citation type="submission" date="2021-03" db="EMBL/GenBank/DDBJ databases">
        <title>novel species isolated from a fishpond in China.</title>
        <authorList>
            <person name="Lu H."/>
            <person name="Cai Z."/>
        </authorList>
    </citation>
    <scope>NUCLEOTIDE SEQUENCE</scope>
    <source>
        <strain evidence="3">JCM 30855</strain>
    </source>
</reference>
<dbReference type="EMBL" id="JAFKCV010000002">
    <property type="protein sequence ID" value="MBN7824672.1"/>
    <property type="molecule type" value="Genomic_DNA"/>
</dbReference>
<dbReference type="InterPro" id="IPR051781">
    <property type="entry name" value="Metallo-dep_Hydrolase"/>
</dbReference>
<evidence type="ECO:0000313" key="4">
    <source>
        <dbReference type="Proteomes" id="UP000664654"/>
    </source>
</evidence>
<comment type="caution">
    <text evidence="3">The sequence shown here is derived from an EMBL/GenBank/DDBJ whole genome shotgun (WGS) entry which is preliminary data.</text>
</comment>
<name>A0A939IQJ9_9ALTE</name>
<dbReference type="RefSeq" id="WP_206572766.1">
    <property type="nucleotide sequence ID" value="NZ_JAFKCV010000002.1"/>
</dbReference>
<accession>A0A939IQJ9</accession>
<dbReference type="GO" id="GO:0016810">
    <property type="term" value="F:hydrolase activity, acting on carbon-nitrogen (but not peptide) bonds"/>
    <property type="evidence" value="ECO:0007669"/>
    <property type="project" value="InterPro"/>
</dbReference>
<evidence type="ECO:0008006" key="5">
    <source>
        <dbReference type="Google" id="ProtNLM"/>
    </source>
</evidence>
<protein>
    <recommendedName>
        <fullName evidence="5">Amidohydrolase</fullName>
    </recommendedName>
</protein>
<dbReference type="Gene3D" id="3.20.20.140">
    <property type="entry name" value="Metal-dependent hydrolases"/>
    <property type="match status" value="1"/>
</dbReference>